<dbReference type="EMBL" id="AP014965">
    <property type="protein sequence ID" value="BAT07479.1"/>
    <property type="molecule type" value="Genomic_DNA"/>
</dbReference>
<keyword evidence="2" id="KW-1185">Reference proteome</keyword>
<name>A0A0P0XL96_ORYSJ</name>
<gene>
    <name evidence="1" type="ordered locus">Os09g0325366</name>
    <name evidence="1" type="ORF">OSNPB_090325366</name>
</gene>
<proteinExistence type="predicted"/>
<dbReference type="AlphaFoldDB" id="A0A0P0XL96"/>
<dbReference type="InParanoid" id="A0A0P0XL96"/>
<evidence type="ECO:0000313" key="2">
    <source>
        <dbReference type="Proteomes" id="UP000059680"/>
    </source>
</evidence>
<dbReference type="PaxDb" id="39947-A0A0P0XL96"/>
<accession>A0A0P0XL96</accession>
<reference evidence="1 2" key="2">
    <citation type="journal article" date="2013" name="Plant Cell Physiol.">
        <title>Rice Annotation Project Database (RAP-DB): an integrative and interactive database for rice genomics.</title>
        <authorList>
            <person name="Sakai H."/>
            <person name="Lee S.S."/>
            <person name="Tanaka T."/>
            <person name="Numa H."/>
            <person name="Kim J."/>
            <person name="Kawahara Y."/>
            <person name="Wakimoto H."/>
            <person name="Yang C.C."/>
            <person name="Iwamoto M."/>
            <person name="Abe T."/>
            <person name="Yamada Y."/>
            <person name="Muto A."/>
            <person name="Inokuchi H."/>
            <person name="Ikemura T."/>
            <person name="Matsumoto T."/>
            <person name="Sasaki T."/>
            <person name="Itoh T."/>
        </authorList>
    </citation>
    <scope>NUCLEOTIDE SEQUENCE [LARGE SCALE GENOMIC DNA]</scope>
    <source>
        <strain evidence="2">cv. Nipponbare</strain>
    </source>
</reference>
<dbReference type="Proteomes" id="UP000059680">
    <property type="component" value="Chromosome 9"/>
</dbReference>
<reference evidence="2" key="1">
    <citation type="journal article" date="2005" name="Nature">
        <title>The map-based sequence of the rice genome.</title>
        <authorList>
            <consortium name="International rice genome sequencing project (IRGSP)"/>
            <person name="Matsumoto T."/>
            <person name="Wu J."/>
            <person name="Kanamori H."/>
            <person name="Katayose Y."/>
            <person name="Fujisawa M."/>
            <person name="Namiki N."/>
            <person name="Mizuno H."/>
            <person name="Yamamoto K."/>
            <person name="Antonio B.A."/>
            <person name="Baba T."/>
            <person name="Sakata K."/>
            <person name="Nagamura Y."/>
            <person name="Aoki H."/>
            <person name="Arikawa K."/>
            <person name="Arita K."/>
            <person name="Bito T."/>
            <person name="Chiden Y."/>
            <person name="Fujitsuka N."/>
            <person name="Fukunaka R."/>
            <person name="Hamada M."/>
            <person name="Harada C."/>
            <person name="Hayashi A."/>
            <person name="Hijishita S."/>
            <person name="Honda M."/>
            <person name="Hosokawa S."/>
            <person name="Ichikawa Y."/>
            <person name="Idonuma A."/>
            <person name="Iijima M."/>
            <person name="Ikeda M."/>
            <person name="Ikeno M."/>
            <person name="Ito K."/>
            <person name="Ito S."/>
            <person name="Ito T."/>
            <person name="Ito Y."/>
            <person name="Ito Y."/>
            <person name="Iwabuchi A."/>
            <person name="Kamiya K."/>
            <person name="Karasawa W."/>
            <person name="Kurita K."/>
            <person name="Katagiri S."/>
            <person name="Kikuta A."/>
            <person name="Kobayashi H."/>
            <person name="Kobayashi N."/>
            <person name="Machita K."/>
            <person name="Maehara T."/>
            <person name="Masukawa M."/>
            <person name="Mizubayashi T."/>
            <person name="Mukai Y."/>
            <person name="Nagasaki H."/>
            <person name="Nagata Y."/>
            <person name="Naito S."/>
            <person name="Nakashima M."/>
            <person name="Nakama Y."/>
            <person name="Nakamichi Y."/>
            <person name="Nakamura M."/>
            <person name="Meguro A."/>
            <person name="Negishi M."/>
            <person name="Ohta I."/>
            <person name="Ohta T."/>
            <person name="Okamoto M."/>
            <person name="Ono N."/>
            <person name="Saji S."/>
            <person name="Sakaguchi M."/>
            <person name="Sakai K."/>
            <person name="Shibata M."/>
            <person name="Shimokawa T."/>
            <person name="Song J."/>
            <person name="Takazaki Y."/>
            <person name="Terasawa K."/>
            <person name="Tsugane M."/>
            <person name="Tsuji K."/>
            <person name="Ueda S."/>
            <person name="Waki K."/>
            <person name="Yamagata H."/>
            <person name="Yamamoto M."/>
            <person name="Yamamoto S."/>
            <person name="Yamane H."/>
            <person name="Yoshiki S."/>
            <person name="Yoshihara R."/>
            <person name="Yukawa K."/>
            <person name="Zhong H."/>
            <person name="Yano M."/>
            <person name="Yuan Q."/>
            <person name="Ouyang S."/>
            <person name="Liu J."/>
            <person name="Jones K.M."/>
            <person name="Gansberger K."/>
            <person name="Moffat K."/>
            <person name="Hill J."/>
            <person name="Bera J."/>
            <person name="Fadrosh D."/>
            <person name="Jin S."/>
            <person name="Johri S."/>
            <person name="Kim M."/>
            <person name="Overton L."/>
            <person name="Reardon M."/>
            <person name="Tsitrin T."/>
            <person name="Vuong H."/>
            <person name="Weaver B."/>
            <person name="Ciecko A."/>
            <person name="Tallon L."/>
            <person name="Jackson J."/>
            <person name="Pai G."/>
            <person name="Aken S.V."/>
            <person name="Utterback T."/>
            <person name="Reidmuller S."/>
            <person name="Feldblyum T."/>
            <person name="Hsiao J."/>
            <person name="Zismann V."/>
            <person name="Iobst S."/>
            <person name="de Vazeille A.R."/>
            <person name="Buell C.R."/>
            <person name="Ying K."/>
            <person name="Li Y."/>
            <person name="Lu T."/>
            <person name="Huang Y."/>
            <person name="Zhao Q."/>
            <person name="Feng Q."/>
            <person name="Zhang L."/>
            <person name="Zhu J."/>
            <person name="Weng Q."/>
            <person name="Mu J."/>
            <person name="Lu Y."/>
            <person name="Fan D."/>
            <person name="Liu Y."/>
            <person name="Guan J."/>
            <person name="Zhang Y."/>
            <person name="Yu S."/>
            <person name="Liu X."/>
            <person name="Zhang Y."/>
            <person name="Hong G."/>
            <person name="Han B."/>
            <person name="Choisne N."/>
            <person name="Demange N."/>
            <person name="Orjeda G."/>
            <person name="Samain S."/>
            <person name="Cattolico L."/>
            <person name="Pelletier E."/>
            <person name="Couloux A."/>
            <person name="Segurens B."/>
            <person name="Wincker P."/>
            <person name="D'Hont A."/>
            <person name="Scarpelli C."/>
            <person name="Weissenbach J."/>
            <person name="Salanoubat M."/>
            <person name="Quetier F."/>
            <person name="Yu Y."/>
            <person name="Kim H.R."/>
            <person name="Rambo T."/>
            <person name="Currie J."/>
            <person name="Collura K."/>
            <person name="Luo M."/>
            <person name="Yang T."/>
            <person name="Ammiraju J.S.S."/>
            <person name="Engler F."/>
            <person name="Soderlund C."/>
            <person name="Wing R.A."/>
            <person name="Palmer L.E."/>
            <person name="de la Bastide M."/>
            <person name="Spiegel L."/>
            <person name="Nascimento L."/>
            <person name="Zutavern T."/>
            <person name="O'Shaughnessy A."/>
            <person name="Dike S."/>
            <person name="Dedhia N."/>
            <person name="Preston R."/>
            <person name="Balija V."/>
            <person name="McCombie W.R."/>
            <person name="Chow T."/>
            <person name="Chen H."/>
            <person name="Chung M."/>
            <person name="Chen C."/>
            <person name="Shaw J."/>
            <person name="Wu H."/>
            <person name="Hsiao K."/>
            <person name="Chao Y."/>
            <person name="Chu M."/>
            <person name="Cheng C."/>
            <person name="Hour A."/>
            <person name="Lee P."/>
            <person name="Lin S."/>
            <person name="Lin Y."/>
            <person name="Liou J."/>
            <person name="Liu S."/>
            <person name="Hsing Y."/>
            <person name="Raghuvanshi S."/>
            <person name="Mohanty A."/>
            <person name="Bharti A.K."/>
            <person name="Gaur A."/>
            <person name="Gupta V."/>
            <person name="Kumar D."/>
            <person name="Ravi V."/>
            <person name="Vij S."/>
            <person name="Kapur A."/>
            <person name="Khurana P."/>
            <person name="Khurana P."/>
            <person name="Khurana J.P."/>
            <person name="Tyagi A.K."/>
            <person name="Gaikwad K."/>
            <person name="Singh A."/>
            <person name="Dalal V."/>
            <person name="Srivastava S."/>
            <person name="Dixit A."/>
            <person name="Pal A.K."/>
            <person name="Ghazi I.A."/>
            <person name="Yadav M."/>
            <person name="Pandit A."/>
            <person name="Bhargava A."/>
            <person name="Sureshbabu K."/>
            <person name="Batra K."/>
            <person name="Sharma T.R."/>
            <person name="Mohapatra T."/>
            <person name="Singh N.K."/>
            <person name="Messing J."/>
            <person name="Nelson A.B."/>
            <person name="Fuks G."/>
            <person name="Kavchok S."/>
            <person name="Keizer G."/>
            <person name="Linton E."/>
            <person name="Llaca V."/>
            <person name="Song R."/>
            <person name="Tanyolac B."/>
            <person name="Young S."/>
            <person name="Ho-Il K."/>
            <person name="Hahn J.H."/>
            <person name="Sangsakoo G."/>
            <person name="Vanavichit A."/>
            <person name="de Mattos Luiz.A.T."/>
            <person name="Zimmer P.D."/>
            <person name="Malone G."/>
            <person name="Dellagostin O."/>
            <person name="de Oliveira A.C."/>
            <person name="Bevan M."/>
            <person name="Bancroft I."/>
            <person name="Minx P."/>
            <person name="Cordum H."/>
            <person name="Wilson R."/>
            <person name="Cheng Z."/>
            <person name="Jin W."/>
            <person name="Jiang J."/>
            <person name="Leong S.A."/>
            <person name="Iwama H."/>
            <person name="Gojobori T."/>
            <person name="Itoh T."/>
            <person name="Niimura Y."/>
            <person name="Fujii Y."/>
            <person name="Habara T."/>
            <person name="Sakai H."/>
            <person name="Sato Y."/>
            <person name="Wilson G."/>
            <person name="Kumar K."/>
            <person name="McCouch S."/>
            <person name="Juretic N."/>
            <person name="Hoen D."/>
            <person name="Wright S."/>
            <person name="Bruskiewich R."/>
            <person name="Bureau T."/>
            <person name="Miyao A."/>
            <person name="Hirochika H."/>
            <person name="Nishikawa T."/>
            <person name="Kadowaki K."/>
            <person name="Sugiura M."/>
            <person name="Burr B."/>
            <person name="Sasaki T."/>
        </authorList>
    </citation>
    <scope>NUCLEOTIDE SEQUENCE [LARGE SCALE GENOMIC DNA]</scope>
    <source>
        <strain evidence="2">cv. Nipponbare</strain>
    </source>
</reference>
<reference evidence="1 2" key="3">
    <citation type="journal article" date="2013" name="Rice">
        <title>Improvement of the Oryza sativa Nipponbare reference genome using next generation sequence and optical map data.</title>
        <authorList>
            <person name="Kawahara Y."/>
            <person name="de la Bastide M."/>
            <person name="Hamilton J.P."/>
            <person name="Kanamori H."/>
            <person name="McCombie W.R."/>
            <person name="Ouyang S."/>
            <person name="Schwartz D.C."/>
            <person name="Tanaka T."/>
            <person name="Wu J."/>
            <person name="Zhou S."/>
            <person name="Childs K.L."/>
            <person name="Davidson R.M."/>
            <person name="Lin H."/>
            <person name="Quesada-Ocampo L."/>
            <person name="Vaillancourt B."/>
            <person name="Sakai H."/>
            <person name="Lee S.S."/>
            <person name="Kim J."/>
            <person name="Numa H."/>
            <person name="Itoh T."/>
            <person name="Buell C.R."/>
            <person name="Matsumoto T."/>
        </authorList>
    </citation>
    <scope>NUCLEOTIDE SEQUENCE [LARGE SCALE GENOMIC DNA]</scope>
    <source>
        <strain evidence="2">cv. Nipponbare</strain>
    </source>
</reference>
<dbReference type="Gramene" id="Os09t0325366-01">
    <property type="protein sequence ID" value="Os09t0325366-01"/>
    <property type="gene ID" value="Os09g0325366"/>
</dbReference>
<sequence length="36" mass="4292">MEVERSQSELWITRYGFSKFEGIINRGEECHGEEMI</sequence>
<evidence type="ECO:0000313" key="1">
    <source>
        <dbReference type="EMBL" id="BAT07479.1"/>
    </source>
</evidence>
<organism evidence="1 2">
    <name type="scientific">Oryza sativa subsp. japonica</name>
    <name type="common">Rice</name>
    <dbReference type="NCBI Taxonomy" id="39947"/>
    <lineage>
        <taxon>Eukaryota</taxon>
        <taxon>Viridiplantae</taxon>
        <taxon>Streptophyta</taxon>
        <taxon>Embryophyta</taxon>
        <taxon>Tracheophyta</taxon>
        <taxon>Spermatophyta</taxon>
        <taxon>Magnoliopsida</taxon>
        <taxon>Liliopsida</taxon>
        <taxon>Poales</taxon>
        <taxon>Poaceae</taxon>
        <taxon>BOP clade</taxon>
        <taxon>Oryzoideae</taxon>
        <taxon>Oryzeae</taxon>
        <taxon>Oryzinae</taxon>
        <taxon>Oryza</taxon>
        <taxon>Oryza sativa</taxon>
    </lineage>
</organism>
<protein>
    <submittedName>
        <fullName evidence="1">Os09g0325366 protein</fullName>
    </submittedName>
</protein>